<dbReference type="InterPro" id="IPR020845">
    <property type="entry name" value="AMP-binding_CS"/>
</dbReference>
<dbReference type="GO" id="GO:0019748">
    <property type="term" value="P:secondary metabolic process"/>
    <property type="evidence" value="ECO:0007669"/>
    <property type="project" value="TreeGrafter"/>
</dbReference>
<keyword evidence="4" id="KW-1133">Transmembrane helix</keyword>
<dbReference type="EMBL" id="JAHFYH010000050">
    <property type="protein sequence ID" value="KAH0218223.1"/>
    <property type="molecule type" value="Genomic_DNA"/>
</dbReference>
<dbReference type="PANTHER" id="PTHR24096:SF295">
    <property type="entry name" value="ACETYL-COA SYNTHETASE-LIKE PROTEIN"/>
    <property type="match status" value="1"/>
</dbReference>
<dbReference type="GO" id="GO:0016787">
    <property type="term" value="F:hydrolase activity"/>
    <property type="evidence" value="ECO:0007669"/>
    <property type="project" value="UniProtKB-KW"/>
</dbReference>
<dbReference type="GO" id="GO:0016405">
    <property type="term" value="F:CoA-ligase activity"/>
    <property type="evidence" value="ECO:0007669"/>
    <property type="project" value="TreeGrafter"/>
</dbReference>
<dbReference type="Pfam" id="PF00501">
    <property type="entry name" value="AMP-binding"/>
    <property type="match status" value="1"/>
</dbReference>
<dbReference type="Pfam" id="PF13193">
    <property type="entry name" value="AMP-binding_C"/>
    <property type="match status" value="1"/>
</dbReference>
<feature type="domain" description="AMP-dependent synthetase/ligase" evidence="5">
    <location>
        <begin position="55"/>
        <end position="457"/>
    </location>
</feature>
<dbReference type="InterPro" id="IPR045851">
    <property type="entry name" value="AMP-bd_C_sf"/>
</dbReference>
<dbReference type="SUPFAM" id="SSF56801">
    <property type="entry name" value="Acetyl-CoA synthetase-like"/>
    <property type="match status" value="1"/>
</dbReference>
<evidence type="ECO:0000256" key="3">
    <source>
        <dbReference type="SAM" id="MobiDB-lite"/>
    </source>
</evidence>
<feature type="transmembrane region" description="Helical" evidence="4">
    <location>
        <begin position="293"/>
        <end position="316"/>
    </location>
</feature>
<dbReference type="InterPro" id="IPR010126">
    <property type="entry name" value="Esterase_phb"/>
</dbReference>
<keyword evidence="4" id="KW-0812">Transmembrane</keyword>
<keyword evidence="4" id="KW-0472">Membrane</keyword>
<dbReference type="SUPFAM" id="SSF53474">
    <property type="entry name" value="alpha/beta-Hydrolases"/>
    <property type="match status" value="1"/>
</dbReference>
<evidence type="ECO:0000313" key="8">
    <source>
        <dbReference type="Proteomes" id="UP000767238"/>
    </source>
</evidence>
<feature type="non-terminal residue" evidence="7">
    <location>
        <position position="1413"/>
    </location>
</feature>
<sequence length="1413" mass="149099">MSDQELSYVGAPPPTLPTSNIFDFIFSNPLRNNGPVSNHAPDVQTRNHTIPNIAPHKPLLVDPLTAAQVSWDRVRIDSLRIAAGLHALALQPSPAVPHSSTGHTPIISPVVLLHLPNSLAFAPLLFGVMASGLTVTMANPALTSGELAWILTSSEPKVVVTTPEGLQVLNAAITESDSPKVKANLVNTRRVYIVDPAHDEYGLPCSHSKGTALDQHSQDWKALLAPKPLRAPVQFKSSEYKERTAVILWSSGTSGKSKGVVLSHQALVSNVHSLWHINPAFDGDQRWLGFAPFYHIFALCNVLILAVASGATIFVMPKFDPKLMLSHVQRFRVTFLHMAPPVAVLLAKSPMLDDYDMTSVQGAVSGGAPLPSEIVEQVYRRLGILIKLGYGLSEAGSVCNQIGETWGVIQPQLGNTGVPCFGIELKIVSVDDPTKVLTKGLEGEILIRSPTNMTCYLNNKAATDEALDSEGWFHTGDVGKVDTNGHLWITDRLKDVMKVKGFQVSPSELENILCGSPSVADAAVCGLFDAGLASELPRAYVVPSSKHLLTQCTPNGPVTPELQALAQEIKQLVESKTVRYKWLTAGVVFVPAVPKSPSGKILRRMLVGVQGVEESAHVKYRKDQRNIPPNLCLLEYNTAAFSSPGSYTTVNNVPDFATCMSYCSAAGSSVCTTVTYLGTACYLKQSFSTIIRPSTGNTATIYYAPPSYPAPVANGQYRSSGCGTPLNSAISPGGASSVFYGNGSDGYVHSYNVHVPSGYDPTKAAPLILAFHGRGDSGSAVESATGFSLARINPYGIAVYPTAIQDSTGQPTWQGDPSWVGNSSINDLNFVRTLVANISSQYCIDTSRVFAAGFSNGGGLVNVLACDPVMSTVFNAFAPHSGAYYTQTGDSNTVCFPNTVLTNDLVHSVCSPSGRVPMIEFHGDNDGTIPYFGGGRRGYCLPAIPHWSQDWATRNNLTTDNVTTITNGGNVTKAEFGSLSGLLGLVTQFRLAGWGHQYSLGSNGGPIDASAFSMDFFYRWTNPAGPSLDYLSSIYASTTSARVISCPSTLSITTTTTTYTSTSSSSVTTTTSTSTSSSTISTTTSSSTSSSTPSITPASSLTTAVTVSGSGTPVTSASAVSANGVSTSLNGYPVYTTTPSCPGSNGTYYYDPYTGTGIPSGLYYFIMCGYDLVSGANTNIAATSWLQCFSICDNFATCTSFTYHNGYCYIKRVVSPYTSLGGDYVQASQNPVRGNLVTVTGGTSSSSSSTSSGGVVVSSSTTSTSLAPLVSSANYSCPANDQQRVVDVNGYIYTLGCGNDTTGGGTLYSGASDFNGCFSICDGVVGCTGFTWYGNCYIKQNVPNMAFVSQSGRIGAIRAITATATAIYATTTTTTTSSSSSSTLYPTASQASYSCPANNYQNVVDAYGAVKSL</sequence>
<dbReference type="InterPro" id="IPR042099">
    <property type="entry name" value="ANL_N_sf"/>
</dbReference>
<feature type="region of interest" description="Disordered" evidence="3">
    <location>
        <begin position="1059"/>
        <end position="1098"/>
    </location>
</feature>
<protein>
    <submittedName>
        <fullName evidence="7">Acetyl-CoA synthetase-like protein</fullName>
    </submittedName>
</protein>
<gene>
    <name evidence="7" type="ORF">KCV03_g6675</name>
</gene>
<proteinExistence type="predicted"/>
<dbReference type="InterPro" id="IPR025110">
    <property type="entry name" value="AMP-bd_C"/>
</dbReference>
<dbReference type="Proteomes" id="UP000767238">
    <property type="component" value="Unassembled WGS sequence"/>
</dbReference>
<evidence type="ECO:0000313" key="7">
    <source>
        <dbReference type="EMBL" id="KAH0218223.1"/>
    </source>
</evidence>
<dbReference type="InterPro" id="IPR029058">
    <property type="entry name" value="AB_hydrolase_fold"/>
</dbReference>
<keyword evidence="1" id="KW-0732">Signal</keyword>
<dbReference type="Gene3D" id="3.40.50.1820">
    <property type="entry name" value="alpha/beta hydrolase"/>
    <property type="match status" value="1"/>
</dbReference>
<name>A0A9P8GD15_AURME</name>
<accession>A0A9P8GD15</accession>
<evidence type="ECO:0000256" key="2">
    <source>
        <dbReference type="ARBA" id="ARBA00022801"/>
    </source>
</evidence>
<dbReference type="Pfam" id="PF10503">
    <property type="entry name" value="Esterase_PHB"/>
    <property type="match status" value="1"/>
</dbReference>
<dbReference type="PANTHER" id="PTHR24096">
    <property type="entry name" value="LONG-CHAIN-FATTY-ACID--COA LIGASE"/>
    <property type="match status" value="1"/>
</dbReference>
<dbReference type="PROSITE" id="PS00455">
    <property type="entry name" value="AMP_BINDING"/>
    <property type="match status" value="1"/>
</dbReference>
<reference evidence="7" key="2">
    <citation type="submission" date="2021-08" db="EMBL/GenBank/DDBJ databases">
        <authorList>
            <person name="Gostincar C."/>
            <person name="Sun X."/>
            <person name="Song Z."/>
            <person name="Gunde-Cimerman N."/>
        </authorList>
    </citation>
    <scope>NUCLEOTIDE SEQUENCE</scope>
    <source>
        <strain evidence="7">EXF-8016</strain>
    </source>
</reference>
<dbReference type="Gene3D" id="3.30.300.30">
    <property type="match status" value="1"/>
</dbReference>
<feature type="domain" description="AMP-binding enzyme C-terminal" evidence="6">
    <location>
        <begin position="508"/>
        <end position="600"/>
    </location>
</feature>
<dbReference type="Gene3D" id="3.40.50.12780">
    <property type="entry name" value="N-terminal domain of ligase-like"/>
    <property type="match status" value="1"/>
</dbReference>
<keyword evidence="2" id="KW-0378">Hydrolase</keyword>
<comment type="caution">
    <text evidence="7">The sequence shown here is derived from an EMBL/GenBank/DDBJ whole genome shotgun (WGS) entry which is preliminary data.</text>
</comment>
<dbReference type="GO" id="GO:0005576">
    <property type="term" value="C:extracellular region"/>
    <property type="evidence" value="ECO:0007669"/>
    <property type="project" value="InterPro"/>
</dbReference>
<evidence type="ECO:0000259" key="5">
    <source>
        <dbReference type="Pfam" id="PF00501"/>
    </source>
</evidence>
<evidence type="ECO:0000259" key="6">
    <source>
        <dbReference type="Pfam" id="PF13193"/>
    </source>
</evidence>
<organism evidence="7 8">
    <name type="scientific">Aureobasidium melanogenum</name>
    <name type="common">Aureobasidium pullulans var. melanogenum</name>
    <dbReference type="NCBI Taxonomy" id="46634"/>
    <lineage>
        <taxon>Eukaryota</taxon>
        <taxon>Fungi</taxon>
        <taxon>Dikarya</taxon>
        <taxon>Ascomycota</taxon>
        <taxon>Pezizomycotina</taxon>
        <taxon>Dothideomycetes</taxon>
        <taxon>Dothideomycetidae</taxon>
        <taxon>Dothideales</taxon>
        <taxon>Saccotheciaceae</taxon>
        <taxon>Aureobasidium</taxon>
    </lineage>
</organism>
<dbReference type="InterPro" id="IPR000873">
    <property type="entry name" value="AMP-dep_synth/lig_dom"/>
</dbReference>
<evidence type="ECO:0000256" key="4">
    <source>
        <dbReference type="SAM" id="Phobius"/>
    </source>
</evidence>
<evidence type="ECO:0000256" key="1">
    <source>
        <dbReference type="ARBA" id="ARBA00022729"/>
    </source>
</evidence>
<reference evidence="7" key="1">
    <citation type="journal article" date="2021" name="J Fungi (Basel)">
        <title>Virulence traits and population genomics of the black yeast Aureobasidium melanogenum.</title>
        <authorList>
            <person name="Cernosa A."/>
            <person name="Sun X."/>
            <person name="Gostincar C."/>
            <person name="Fang C."/>
            <person name="Gunde-Cimerman N."/>
            <person name="Song Z."/>
        </authorList>
    </citation>
    <scope>NUCLEOTIDE SEQUENCE</scope>
    <source>
        <strain evidence="7">EXF-8016</strain>
    </source>
</reference>